<comment type="caution">
    <text evidence="1">The sequence shown here is derived from an EMBL/GenBank/DDBJ whole genome shotgun (WGS) entry which is preliminary data.</text>
</comment>
<organism evidence="1">
    <name type="scientific">Caldiarchaeum subterraneum</name>
    <dbReference type="NCBI Taxonomy" id="311458"/>
    <lineage>
        <taxon>Archaea</taxon>
        <taxon>Nitrososphaerota</taxon>
        <taxon>Candidatus Caldarchaeales</taxon>
        <taxon>Candidatus Caldarchaeaceae</taxon>
        <taxon>Candidatus Caldarchaeum</taxon>
    </lineage>
</organism>
<dbReference type="AlphaFoldDB" id="A0A7C5U5H0"/>
<evidence type="ECO:0000313" key="1">
    <source>
        <dbReference type="EMBL" id="HHR40611.1"/>
    </source>
</evidence>
<accession>A0A7C5U5H0</accession>
<sequence>MDVIPVELTDDFIEVLRRGVRVFYLRRLTLFKQMYERLGIKTKNAKNDVRVLMALDPKWFRQVDEDFLVMRRLIAVHRSLLRSRQSLMKRMRALNGSERNILKTALNSLEEQITAMASLIVNEAGKRMPAYEKAVENLNLKGENHLHGQAALAEVMVYIDPHKNFIKTANFFGLFRGKPKIYNGNARQALQRLSMSLGNTKEAKQEKRILYTVWKTMRTHERLEAIPA</sequence>
<proteinExistence type="predicted"/>
<gene>
    <name evidence="1" type="ORF">ENM42_02155</name>
</gene>
<reference evidence="1" key="1">
    <citation type="journal article" date="2020" name="mSystems">
        <title>Genome- and Community-Level Interaction Insights into Carbon Utilization and Element Cycling Functions of Hydrothermarchaeota in Hydrothermal Sediment.</title>
        <authorList>
            <person name="Zhou Z."/>
            <person name="Liu Y."/>
            <person name="Xu W."/>
            <person name="Pan J."/>
            <person name="Luo Z.H."/>
            <person name="Li M."/>
        </authorList>
    </citation>
    <scope>NUCLEOTIDE SEQUENCE [LARGE SCALE GENOMIC DNA]</scope>
    <source>
        <strain evidence="1">SpSt-1084</strain>
    </source>
</reference>
<dbReference type="EMBL" id="DRXS01000119">
    <property type="protein sequence ID" value="HHR40611.1"/>
    <property type="molecule type" value="Genomic_DNA"/>
</dbReference>
<name>A0A7C5U5H0_CALS0</name>
<protein>
    <submittedName>
        <fullName evidence="1">Uncharacterized protein</fullName>
    </submittedName>
</protein>